<dbReference type="PANTHER" id="PTHR33969">
    <property type="entry name" value="SEGREGATION AND CONDENSATION PROTEIN A"/>
    <property type="match status" value="1"/>
</dbReference>
<name>A0A328UIG9_9FIRM</name>
<comment type="caution">
    <text evidence="4">The sequence shown here is derived from an EMBL/GenBank/DDBJ whole genome shotgun (WGS) entry which is preliminary data.</text>
</comment>
<keyword evidence="5" id="KW-1185">Reference proteome</keyword>
<evidence type="ECO:0000313" key="4">
    <source>
        <dbReference type="EMBL" id="RAQ28498.1"/>
    </source>
</evidence>
<keyword evidence="4" id="KW-0378">Hydrolase</keyword>
<reference evidence="4 5" key="1">
    <citation type="submission" date="2018-06" db="EMBL/GenBank/DDBJ databases">
        <title>Noncontiguous genome sequence of Ruminococcaceae bacterium ASD2818.</title>
        <authorList>
            <person name="Chaplin A.V."/>
            <person name="Sokolova S.R."/>
            <person name="Kochetkova T.O."/>
            <person name="Goltsov A.Y."/>
            <person name="Trofimov D.Y."/>
            <person name="Efimov B.A."/>
        </authorList>
    </citation>
    <scope>NUCLEOTIDE SEQUENCE [LARGE SCALE GENOMIC DNA]</scope>
    <source>
        <strain evidence="4 5">ASD2818</strain>
    </source>
</reference>
<dbReference type="GO" id="GO:0008233">
    <property type="term" value="F:peptidase activity"/>
    <property type="evidence" value="ECO:0007669"/>
    <property type="project" value="UniProtKB-KW"/>
</dbReference>
<evidence type="ECO:0000256" key="1">
    <source>
        <dbReference type="ARBA" id="ARBA00022829"/>
    </source>
</evidence>
<keyword evidence="4" id="KW-0645">Protease</keyword>
<keyword evidence="1" id="KW-0159">Chromosome partition</keyword>
<dbReference type="Gene3D" id="6.10.250.2410">
    <property type="match status" value="1"/>
</dbReference>
<sequence length="247" mass="28875">MEKLSYKLSEFEGPLDLLLFLLSKNKVNICDISITELLDQYMDHIHSMQEQDMDISSEFLEMASRLVYMKTMFLLPKHEEAEQLRKELEGELMEYQDCKKLAAELENRFTFNAFVRPPEQIEADQTYRRFHDPMELLEAYRAALGKKKRKLPPAPEAFSGIVSHRIVSVASRIVAILRRLRRNQELPYQALFEEKKDKSDLVATFLAILELIKGKRVRVEKSDDGRDVIELTDGGQHRWRSEKSVEP</sequence>
<dbReference type="RefSeq" id="WP_112332881.1">
    <property type="nucleotide sequence ID" value="NZ_JADPHD010000003.1"/>
</dbReference>
<evidence type="ECO:0000313" key="5">
    <source>
        <dbReference type="Proteomes" id="UP000249377"/>
    </source>
</evidence>
<dbReference type="GO" id="GO:0006508">
    <property type="term" value="P:proteolysis"/>
    <property type="evidence" value="ECO:0007669"/>
    <property type="project" value="UniProtKB-KW"/>
</dbReference>
<feature type="coiled-coil region" evidence="3">
    <location>
        <begin position="78"/>
        <end position="108"/>
    </location>
</feature>
<dbReference type="GO" id="GO:0007059">
    <property type="term" value="P:chromosome segregation"/>
    <property type="evidence" value="ECO:0007669"/>
    <property type="project" value="UniProtKB-KW"/>
</dbReference>
<protein>
    <recommendedName>
        <fullName evidence="2">Segregation and condensation protein A</fullName>
    </recommendedName>
</protein>
<evidence type="ECO:0000256" key="3">
    <source>
        <dbReference type="SAM" id="Coils"/>
    </source>
</evidence>
<dbReference type="Proteomes" id="UP000249377">
    <property type="component" value="Unassembled WGS sequence"/>
</dbReference>
<dbReference type="AlphaFoldDB" id="A0A328UIG9"/>
<dbReference type="InterPro" id="IPR003768">
    <property type="entry name" value="ScpA"/>
</dbReference>
<accession>A0A328UIG9</accession>
<organism evidence="4 5">
    <name type="scientific">Hydrogeniiclostridium mannosilyticum</name>
    <dbReference type="NCBI Taxonomy" id="2764322"/>
    <lineage>
        <taxon>Bacteria</taxon>
        <taxon>Bacillati</taxon>
        <taxon>Bacillota</taxon>
        <taxon>Clostridia</taxon>
        <taxon>Eubacteriales</taxon>
        <taxon>Acutalibacteraceae</taxon>
        <taxon>Hydrogeniiclostridium</taxon>
    </lineage>
</organism>
<dbReference type="Pfam" id="PF02616">
    <property type="entry name" value="SMC_ScpA"/>
    <property type="match status" value="1"/>
</dbReference>
<proteinExistence type="predicted"/>
<dbReference type="PANTHER" id="PTHR33969:SF2">
    <property type="entry name" value="SEGREGATION AND CONDENSATION PROTEIN A"/>
    <property type="match status" value="1"/>
</dbReference>
<evidence type="ECO:0000256" key="2">
    <source>
        <dbReference type="ARBA" id="ARBA00044777"/>
    </source>
</evidence>
<gene>
    <name evidence="4" type="ORF">DPQ25_09240</name>
</gene>
<dbReference type="EMBL" id="QLYR01000005">
    <property type="protein sequence ID" value="RAQ28498.1"/>
    <property type="molecule type" value="Genomic_DNA"/>
</dbReference>
<keyword evidence="3" id="KW-0175">Coiled coil</keyword>